<gene>
    <name evidence="3" type="ORF">FN846DRAFT_894194</name>
</gene>
<dbReference type="InterPro" id="IPR036427">
    <property type="entry name" value="Bromodomain-like_sf"/>
</dbReference>
<dbReference type="OrthoDB" id="21449at2759"/>
<dbReference type="Proteomes" id="UP000326924">
    <property type="component" value="Unassembled WGS sequence"/>
</dbReference>
<feature type="compositionally biased region" description="Pro residues" evidence="2">
    <location>
        <begin position="135"/>
        <end position="159"/>
    </location>
</feature>
<evidence type="ECO:0000256" key="1">
    <source>
        <dbReference type="ARBA" id="ARBA00023117"/>
    </source>
</evidence>
<keyword evidence="4" id="KW-1185">Reference proteome</keyword>
<name>A0A5J5EI44_9PEZI</name>
<organism evidence="3 4">
    <name type="scientific">Sphaerosporella brunnea</name>
    <dbReference type="NCBI Taxonomy" id="1250544"/>
    <lineage>
        <taxon>Eukaryota</taxon>
        <taxon>Fungi</taxon>
        <taxon>Dikarya</taxon>
        <taxon>Ascomycota</taxon>
        <taxon>Pezizomycotina</taxon>
        <taxon>Pezizomycetes</taxon>
        <taxon>Pezizales</taxon>
        <taxon>Pyronemataceae</taxon>
        <taxon>Sphaerosporella</taxon>
    </lineage>
</organism>
<comment type="caution">
    <text evidence="3">The sequence shown here is derived from an EMBL/GenBank/DDBJ whole genome shotgun (WGS) entry which is preliminary data.</text>
</comment>
<evidence type="ECO:0000313" key="3">
    <source>
        <dbReference type="EMBL" id="KAA8895392.1"/>
    </source>
</evidence>
<dbReference type="EMBL" id="VXIS01000268">
    <property type="protein sequence ID" value="KAA8895392.1"/>
    <property type="molecule type" value="Genomic_DNA"/>
</dbReference>
<feature type="compositionally biased region" description="Basic and acidic residues" evidence="2">
    <location>
        <begin position="279"/>
        <end position="289"/>
    </location>
</feature>
<feature type="compositionally biased region" description="Gly residues" evidence="2">
    <location>
        <begin position="46"/>
        <end position="57"/>
    </location>
</feature>
<dbReference type="AlphaFoldDB" id="A0A5J5EI44"/>
<keyword evidence="1" id="KW-0103">Bromodomain</keyword>
<protein>
    <recommendedName>
        <fullName evidence="5">Bromo domain-containing protein</fullName>
    </recommendedName>
</protein>
<dbReference type="Gene3D" id="1.20.920.10">
    <property type="entry name" value="Bromodomain-like"/>
    <property type="match status" value="1"/>
</dbReference>
<accession>A0A5J5EI44</accession>
<evidence type="ECO:0008006" key="5">
    <source>
        <dbReference type="Google" id="ProtNLM"/>
    </source>
</evidence>
<feature type="region of interest" description="Disordered" evidence="2">
    <location>
        <begin position="276"/>
        <end position="325"/>
    </location>
</feature>
<dbReference type="InParanoid" id="A0A5J5EI44"/>
<sequence>MIIQLADKLHDRNARTAMEELCDFGLSYIHTNHKITGIESGAGAGAGAGAGGGGGGTREAARNGDRAFPQPVADTIGWPEEHIVASSRDPGEAQPTPAVPARVEQKGPPTEAHRRLAPGTAQGARTASLSAVPSPEEPSPEPAQATPPPPDPAPKPSPEALPAAPESPISTPAARPTSPVTAPSPVKAPSAVKAPVPSPVVSPVVQQLPVPQPLPAPPKPPGSPIRSNREVGQEKEIFRMFANAVMYNKSSTEIVKETVDMAKDVQGMADNFRAAEQAVEERAREESERVAGSVAATDGGEEEKKGRRRKKVPATPSQEKGDGEE</sequence>
<dbReference type="PRINTS" id="PR01217">
    <property type="entry name" value="PRICHEXTENSN"/>
</dbReference>
<evidence type="ECO:0000313" key="4">
    <source>
        <dbReference type="Proteomes" id="UP000326924"/>
    </source>
</evidence>
<reference evidence="3 4" key="1">
    <citation type="submission" date="2019-09" db="EMBL/GenBank/DDBJ databases">
        <title>Draft genome of the ectomycorrhizal ascomycete Sphaerosporella brunnea.</title>
        <authorList>
            <consortium name="DOE Joint Genome Institute"/>
            <person name="Benucci G.M."/>
            <person name="Marozzi G."/>
            <person name="Antonielli L."/>
            <person name="Sanchez S."/>
            <person name="Marco P."/>
            <person name="Wang X."/>
            <person name="Falini L.B."/>
            <person name="Barry K."/>
            <person name="Haridas S."/>
            <person name="Lipzen A."/>
            <person name="Labutti K."/>
            <person name="Grigoriev I.V."/>
            <person name="Murat C."/>
            <person name="Martin F."/>
            <person name="Albertini E."/>
            <person name="Donnini D."/>
            <person name="Bonito G."/>
        </authorList>
    </citation>
    <scope>NUCLEOTIDE SEQUENCE [LARGE SCALE GENOMIC DNA]</scope>
    <source>
        <strain evidence="3 4">Sb_GMNB300</strain>
    </source>
</reference>
<proteinExistence type="predicted"/>
<dbReference type="GO" id="GO:0006325">
    <property type="term" value="P:chromatin organization"/>
    <property type="evidence" value="ECO:0007669"/>
    <property type="project" value="UniProtKB-ARBA"/>
</dbReference>
<feature type="compositionally biased region" description="Low complexity" evidence="2">
    <location>
        <begin position="178"/>
        <end position="209"/>
    </location>
</feature>
<feature type="compositionally biased region" description="Pro residues" evidence="2">
    <location>
        <begin position="210"/>
        <end position="223"/>
    </location>
</feature>
<feature type="region of interest" description="Disordered" evidence="2">
    <location>
        <begin position="46"/>
        <end position="231"/>
    </location>
</feature>
<evidence type="ECO:0000256" key="2">
    <source>
        <dbReference type="SAM" id="MobiDB-lite"/>
    </source>
</evidence>